<dbReference type="InterPro" id="IPR052564">
    <property type="entry name" value="N-acetyltrans/Recomb-assoc"/>
</dbReference>
<dbReference type="SUPFAM" id="SSF55729">
    <property type="entry name" value="Acyl-CoA N-acyltransferases (Nat)"/>
    <property type="match status" value="1"/>
</dbReference>
<gene>
    <name evidence="2" type="ORF">BRSU_1324</name>
</gene>
<dbReference type="RefSeq" id="WP_048594458.1">
    <property type="nucleotide sequence ID" value="NZ_CVLB01000001.1"/>
</dbReference>
<sequence>MFKIEKAGIENLDDISLLAKNIYLKYNSNLDTDEGISNVLTFISVNNMRLRFFMQGSLMLIAKNENDIIVGMLEITDFDHISLFFVDDKYFKLGIASSLFEEAKNILNSDKYTVKSSHYACEFYKKLGFVELYNDIQEENGVHFHYMIY</sequence>
<dbReference type="OrthoDB" id="307526at2"/>
<dbReference type="Gene3D" id="3.40.630.30">
    <property type="match status" value="1"/>
</dbReference>
<proteinExistence type="predicted"/>
<keyword evidence="3" id="KW-1185">Reference proteome</keyword>
<dbReference type="PROSITE" id="PS51186">
    <property type="entry name" value="GNAT"/>
    <property type="match status" value="1"/>
</dbReference>
<dbReference type="InterPro" id="IPR000182">
    <property type="entry name" value="GNAT_dom"/>
</dbReference>
<reference evidence="3" key="1">
    <citation type="submission" date="2015-04" db="EMBL/GenBank/DDBJ databases">
        <authorList>
            <person name="Mushtaq Mamoona"/>
        </authorList>
    </citation>
    <scope>NUCLEOTIDE SEQUENCE [LARGE SCALE GENOMIC DNA]</scope>
    <source>
        <strain evidence="3">AN4859/03</strain>
    </source>
</reference>
<evidence type="ECO:0000259" key="1">
    <source>
        <dbReference type="PROSITE" id="PS51186"/>
    </source>
</evidence>
<name>A0A0G4K7I2_9SPIR</name>
<keyword evidence="2" id="KW-0808">Transferase</keyword>
<dbReference type="EMBL" id="CVLB01000001">
    <property type="protein sequence ID" value="CRF33252.1"/>
    <property type="molecule type" value="Genomic_DNA"/>
</dbReference>
<feature type="domain" description="N-acetyltransferase" evidence="1">
    <location>
        <begin position="10"/>
        <end position="149"/>
    </location>
</feature>
<organism evidence="2 3">
    <name type="scientific">Brachyspira suanatina</name>
    <dbReference type="NCBI Taxonomy" id="381802"/>
    <lineage>
        <taxon>Bacteria</taxon>
        <taxon>Pseudomonadati</taxon>
        <taxon>Spirochaetota</taxon>
        <taxon>Spirochaetia</taxon>
        <taxon>Brachyspirales</taxon>
        <taxon>Brachyspiraceae</taxon>
        <taxon>Brachyspira</taxon>
    </lineage>
</organism>
<dbReference type="CDD" id="cd04301">
    <property type="entry name" value="NAT_SF"/>
    <property type="match status" value="1"/>
</dbReference>
<dbReference type="AlphaFoldDB" id="A0A0G4K7I2"/>
<evidence type="ECO:0000313" key="2">
    <source>
        <dbReference type="EMBL" id="CRF33252.1"/>
    </source>
</evidence>
<protein>
    <submittedName>
        <fullName evidence="2">Acetyltransferase</fullName>
    </submittedName>
</protein>
<dbReference type="Proteomes" id="UP000043763">
    <property type="component" value="Unassembled WGS sequence"/>
</dbReference>
<dbReference type="InterPro" id="IPR016181">
    <property type="entry name" value="Acyl_CoA_acyltransferase"/>
</dbReference>
<dbReference type="Pfam" id="PF13673">
    <property type="entry name" value="Acetyltransf_10"/>
    <property type="match status" value="1"/>
</dbReference>
<dbReference type="PANTHER" id="PTHR43451:SF1">
    <property type="entry name" value="ACETYLTRANSFERASE"/>
    <property type="match status" value="1"/>
</dbReference>
<dbReference type="GO" id="GO:0016747">
    <property type="term" value="F:acyltransferase activity, transferring groups other than amino-acyl groups"/>
    <property type="evidence" value="ECO:0007669"/>
    <property type="project" value="InterPro"/>
</dbReference>
<evidence type="ECO:0000313" key="3">
    <source>
        <dbReference type="Proteomes" id="UP000043763"/>
    </source>
</evidence>
<dbReference type="PANTHER" id="PTHR43451">
    <property type="entry name" value="ACETYLTRANSFERASE (GNAT) FAMILY PROTEIN"/>
    <property type="match status" value="1"/>
</dbReference>
<accession>A0A0G4K7I2</accession>